<dbReference type="EMBL" id="QRBI01000106">
    <property type="protein sequence ID" value="RMC13179.1"/>
    <property type="molecule type" value="Genomic_DNA"/>
</dbReference>
<dbReference type="Proteomes" id="UP000269221">
    <property type="component" value="Unassembled WGS sequence"/>
</dbReference>
<reference evidence="2 3" key="1">
    <citation type="submission" date="2018-07" db="EMBL/GenBank/DDBJ databases">
        <title>A high quality draft genome assembly of the barn swallow (H. rustica rustica).</title>
        <authorList>
            <person name="Formenti G."/>
            <person name="Chiara M."/>
            <person name="Poveda L."/>
            <person name="Francoijs K.-J."/>
            <person name="Bonisoli-Alquati A."/>
            <person name="Canova L."/>
            <person name="Gianfranceschi L."/>
            <person name="Horner D.S."/>
            <person name="Saino N."/>
        </authorList>
    </citation>
    <scope>NUCLEOTIDE SEQUENCE [LARGE SCALE GENOMIC DNA]</scope>
    <source>
        <strain evidence="2">Chelidonia</strain>
        <tissue evidence="2">Blood</tissue>
    </source>
</reference>
<name>A0A3M0KIV9_HIRRU</name>
<evidence type="ECO:0000313" key="3">
    <source>
        <dbReference type="Proteomes" id="UP000269221"/>
    </source>
</evidence>
<keyword evidence="3" id="KW-1185">Reference proteome</keyword>
<evidence type="ECO:0000313" key="2">
    <source>
        <dbReference type="EMBL" id="RMC13179.1"/>
    </source>
</evidence>
<feature type="compositionally biased region" description="Polar residues" evidence="1">
    <location>
        <begin position="22"/>
        <end position="34"/>
    </location>
</feature>
<dbReference type="AlphaFoldDB" id="A0A3M0KIV9"/>
<accession>A0A3M0KIV9</accession>
<evidence type="ECO:0000256" key="1">
    <source>
        <dbReference type="SAM" id="MobiDB-lite"/>
    </source>
</evidence>
<comment type="caution">
    <text evidence="2">The sequence shown here is derived from an EMBL/GenBank/DDBJ whole genome shotgun (WGS) entry which is preliminary data.</text>
</comment>
<gene>
    <name evidence="2" type="ORF">DUI87_10712</name>
</gene>
<sequence>MTQLGPTAKLRSRNELGPSVAVLTQASQRSSPSRCGTEPDTGNGKEDSPSRVCYSGDPFVSDDCQSSSAALSPAVVNSGRSHQGEQSENICDPFLEFGPIVQHGK</sequence>
<proteinExistence type="predicted"/>
<organism evidence="2 3">
    <name type="scientific">Hirundo rustica rustica</name>
    <dbReference type="NCBI Taxonomy" id="333673"/>
    <lineage>
        <taxon>Eukaryota</taxon>
        <taxon>Metazoa</taxon>
        <taxon>Chordata</taxon>
        <taxon>Craniata</taxon>
        <taxon>Vertebrata</taxon>
        <taxon>Euteleostomi</taxon>
        <taxon>Archelosauria</taxon>
        <taxon>Archosauria</taxon>
        <taxon>Dinosauria</taxon>
        <taxon>Saurischia</taxon>
        <taxon>Theropoda</taxon>
        <taxon>Coelurosauria</taxon>
        <taxon>Aves</taxon>
        <taxon>Neognathae</taxon>
        <taxon>Neoaves</taxon>
        <taxon>Telluraves</taxon>
        <taxon>Australaves</taxon>
        <taxon>Passeriformes</taxon>
        <taxon>Sylvioidea</taxon>
        <taxon>Hirundinidae</taxon>
        <taxon>Hirundo</taxon>
    </lineage>
</organism>
<feature type="compositionally biased region" description="Polar residues" evidence="1">
    <location>
        <begin position="78"/>
        <end position="89"/>
    </location>
</feature>
<protein>
    <submittedName>
        <fullName evidence="2">Uncharacterized protein</fullName>
    </submittedName>
</protein>
<feature type="region of interest" description="Disordered" evidence="1">
    <location>
        <begin position="1"/>
        <end position="90"/>
    </location>
</feature>